<gene>
    <name evidence="3" type="ORF">NEOLI_005248</name>
</gene>
<organism evidence="3 4">
    <name type="scientific">Neolecta irregularis (strain DAH-3)</name>
    <dbReference type="NCBI Taxonomy" id="1198029"/>
    <lineage>
        <taxon>Eukaryota</taxon>
        <taxon>Fungi</taxon>
        <taxon>Dikarya</taxon>
        <taxon>Ascomycota</taxon>
        <taxon>Taphrinomycotina</taxon>
        <taxon>Neolectales</taxon>
        <taxon>Neolectaceae</taxon>
        <taxon>Neolecta</taxon>
    </lineage>
</organism>
<protein>
    <submittedName>
        <fullName evidence="3">Uncharacterized protein</fullName>
    </submittedName>
</protein>
<feature type="compositionally biased region" description="Basic residues" evidence="1">
    <location>
        <begin position="93"/>
        <end position="110"/>
    </location>
</feature>
<keyword evidence="4" id="KW-1185">Reference proteome</keyword>
<feature type="non-terminal residue" evidence="3">
    <location>
        <position position="210"/>
    </location>
</feature>
<feature type="chain" id="PRO_5013387232" evidence="2">
    <location>
        <begin position="20"/>
        <end position="210"/>
    </location>
</feature>
<feature type="region of interest" description="Disordered" evidence="1">
    <location>
        <begin position="157"/>
        <end position="210"/>
    </location>
</feature>
<dbReference type="Proteomes" id="UP000186594">
    <property type="component" value="Unassembled WGS sequence"/>
</dbReference>
<accession>A0A1U7LGH4</accession>
<comment type="caution">
    <text evidence="3">The sequence shown here is derived from an EMBL/GenBank/DDBJ whole genome shotgun (WGS) entry which is preliminary data.</text>
</comment>
<keyword evidence="2" id="KW-0732">Signal</keyword>
<feature type="compositionally biased region" description="Polar residues" evidence="1">
    <location>
        <begin position="157"/>
        <end position="198"/>
    </location>
</feature>
<dbReference type="AlphaFoldDB" id="A0A1U7LGH4"/>
<dbReference type="EMBL" id="LXFE01004307">
    <property type="protein sequence ID" value="OLL21754.1"/>
    <property type="molecule type" value="Genomic_DNA"/>
</dbReference>
<evidence type="ECO:0000313" key="3">
    <source>
        <dbReference type="EMBL" id="OLL21754.1"/>
    </source>
</evidence>
<evidence type="ECO:0000313" key="4">
    <source>
        <dbReference type="Proteomes" id="UP000186594"/>
    </source>
</evidence>
<reference evidence="3 4" key="1">
    <citation type="submission" date="2016-04" db="EMBL/GenBank/DDBJ databases">
        <title>Evolutionary innovation and constraint leading to complex multicellularity in the Ascomycota.</title>
        <authorList>
            <person name="Cisse O."/>
            <person name="Nguyen A."/>
            <person name="Hewitt D.A."/>
            <person name="Jedd G."/>
            <person name="Stajich J.E."/>
        </authorList>
    </citation>
    <scope>NUCLEOTIDE SEQUENCE [LARGE SCALE GENOMIC DNA]</scope>
    <source>
        <strain evidence="3 4">DAH-3</strain>
    </source>
</reference>
<feature type="region of interest" description="Disordered" evidence="1">
    <location>
        <begin position="30"/>
        <end position="64"/>
    </location>
</feature>
<evidence type="ECO:0000256" key="1">
    <source>
        <dbReference type="SAM" id="MobiDB-lite"/>
    </source>
</evidence>
<proteinExistence type="predicted"/>
<feature type="region of interest" description="Disordered" evidence="1">
    <location>
        <begin position="90"/>
        <end position="134"/>
    </location>
</feature>
<evidence type="ECO:0000256" key="2">
    <source>
        <dbReference type="SAM" id="SignalP"/>
    </source>
</evidence>
<feature type="compositionally biased region" description="Polar residues" evidence="1">
    <location>
        <begin position="117"/>
        <end position="128"/>
    </location>
</feature>
<sequence>MLTIIYVVSLLGAIFSVTAVPMHRIGNVPVSKDDSEYDAPPADNVMPSVKYFNEPVSKDDNGAPPADYVRLSVKYFPDPDDDDIPDVYNYKGRSNHKTPKQKLTKNKPKSLGKDNAIDTNLGTSASNRKNSDPEAKISRFLLPLVSPRKDENTVIVTSPRSGSFLQLLSSSRKDSNTGIVTSPRSNDGTNTATTTLGSPRSGFLSPRRKD</sequence>
<feature type="signal peptide" evidence="2">
    <location>
        <begin position="1"/>
        <end position="19"/>
    </location>
</feature>
<name>A0A1U7LGH4_NEOID</name>